<evidence type="ECO:0000256" key="6">
    <source>
        <dbReference type="SAM" id="MobiDB-lite"/>
    </source>
</evidence>
<feature type="domain" description="Myb/SANT-like DNA-binding" evidence="7">
    <location>
        <begin position="2"/>
        <end position="74"/>
    </location>
</feature>
<keyword evidence="9" id="KW-1185">Reference proteome</keyword>
<gene>
    <name evidence="8" type="ORF">ABMA27_009104</name>
</gene>
<evidence type="ECO:0000256" key="4">
    <source>
        <dbReference type="ARBA" id="ARBA00023163"/>
    </source>
</evidence>
<evidence type="ECO:0000256" key="2">
    <source>
        <dbReference type="ARBA" id="ARBA00016807"/>
    </source>
</evidence>
<comment type="caution">
    <text evidence="8">The sequence shown here is derived from an EMBL/GenBank/DDBJ whole genome shotgun (WGS) entry which is preliminary data.</text>
</comment>
<feature type="region of interest" description="Disordered" evidence="6">
    <location>
        <begin position="159"/>
        <end position="192"/>
    </location>
</feature>
<sequence length="258" mass="29515">MRTSAHQYDLIVTYMEQHGDITKPLSNNAQGKLRALQKWAELQHILNADGSGDSKTIDKWKKVWADLKNNTKKRQPESTNRFVALAVGLLLPLSTHLTPLEERVLNIIGVQVATGLALQEAGLTQFTVSLSFNFLGNMSLNWSEWSPIQITTAPYAETVSPTNHRLQPDRSGQTTPRRGRQTRSRWTPRRPLRPVSRADQATLNFLHSDEEWTKFKIEQQKENLLLKKEQLRIRELEVQANLGWQNLASSALNLLREY</sequence>
<keyword evidence="3" id="KW-0805">Transcription regulation</keyword>
<name>A0ABR3H9Y6_LOXSC</name>
<protein>
    <recommendedName>
        <fullName evidence="2">Regulatory protein zeste</fullName>
    </recommendedName>
</protein>
<dbReference type="InterPro" id="IPR028002">
    <property type="entry name" value="Myb_DNA-bind_5"/>
</dbReference>
<evidence type="ECO:0000256" key="5">
    <source>
        <dbReference type="ARBA" id="ARBA00025466"/>
    </source>
</evidence>
<evidence type="ECO:0000256" key="1">
    <source>
        <dbReference type="ARBA" id="ARBA00011764"/>
    </source>
</evidence>
<keyword evidence="4" id="KW-0804">Transcription</keyword>
<evidence type="ECO:0000259" key="7">
    <source>
        <dbReference type="Pfam" id="PF13873"/>
    </source>
</evidence>
<dbReference type="Pfam" id="PF13873">
    <property type="entry name" value="Myb_DNA-bind_5"/>
    <property type="match status" value="1"/>
</dbReference>
<comment type="subunit">
    <text evidence="1">Self-associates forming complexes of several hundred monomers.</text>
</comment>
<dbReference type="Proteomes" id="UP001549920">
    <property type="component" value="Unassembled WGS sequence"/>
</dbReference>
<evidence type="ECO:0000256" key="3">
    <source>
        <dbReference type="ARBA" id="ARBA00023015"/>
    </source>
</evidence>
<comment type="function">
    <text evidence="5">Involved in transvection phenomena (= synapsis-dependent gene expression), where the synaptic pairing of chromosomes carrying genes with which zeste interacts influences the expression of these genes. Zeste binds to DNA and stimulates transcription from a nearby promoter.</text>
</comment>
<proteinExistence type="predicted"/>
<evidence type="ECO:0000313" key="9">
    <source>
        <dbReference type="Proteomes" id="UP001549920"/>
    </source>
</evidence>
<evidence type="ECO:0000313" key="8">
    <source>
        <dbReference type="EMBL" id="KAL0861605.1"/>
    </source>
</evidence>
<organism evidence="8 9">
    <name type="scientific">Loxostege sticticalis</name>
    <name type="common">Beet webworm moth</name>
    <dbReference type="NCBI Taxonomy" id="481309"/>
    <lineage>
        <taxon>Eukaryota</taxon>
        <taxon>Metazoa</taxon>
        <taxon>Ecdysozoa</taxon>
        <taxon>Arthropoda</taxon>
        <taxon>Hexapoda</taxon>
        <taxon>Insecta</taxon>
        <taxon>Pterygota</taxon>
        <taxon>Neoptera</taxon>
        <taxon>Endopterygota</taxon>
        <taxon>Lepidoptera</taxon>
        <taxon>Glossata</taxon>
        <taxon>Ditrysia</taxon>
        <taxon>Pyraloidea</taxon>
        <taxon>Crambidae</taxon>
        <taxon>Pyraustinae</taxon>
        <taxon>Loxostege</taxon>
    </lineage>
</organism>
<dbReference type="EMBL" id="JBEUOH010000023">
    <property type="protein sequence ID" value="KAL0861605.1"/>
    <property type="molecule type" value="Genomic_DNA"/>
</dbReference>
<reference evidence="8 9" key="1">
    <citation type="submission" date="2024-06" db="EMBL/GenBank/DDBJ databases">
        <title>A chromosome-level genome assembly of beet webworm, Loxostege sticticalis.</title>
        <authorList>
            <person name="Zhang Y."/>
        </authorList>
    </citation>
    <scope>NUCLEOTIDE SEQUENCE [LARGE SCALE GENOMIC DNA]</scope>
    <source>
        <strain evidence="8">AQ026</strain>
        <tissue evidence="8">Whole body</tissue>
    </source>
</reference>
<accession>A0ABR3H9Y6</accession>
<feature type="compositionally biased region" description="Basic residues" evidence="6">
    <location>
        <begin position="177"/>
        <end position="192"/>
    </location>
</feature>